<dbReference type="InterPro" id="IPR010768">
    <property type="entry name" value="GATase1-like"/>
</dbReference>
<dbReference type="CDD" id="cd00198">
    <property type="entry name" value="vWFA"/>
    <property type="match status" value="1"/>
</dbReference>
<feature type="domain" description="VWFA" evidence="3">
    <location>
        <begin position="110"/>
        <end position="290"/>
    </location>
</feature>
<feature type="transmembrane region" description="Helical" evidence="2">
    <location>
        <begin position="80"/>
        <end position="98"/>
    </location>
</feature>
<reference evidence="4 5" key="1">
    <citation type="submission" date="2019-02" db="EMBL/GenBank/DDBJ databases">
        <title>Deep-cultivation of Planctomycetes and their phenomic and genomic characterization uncovers novel biology.</title>
        <authorList>
            <person name="Wiegand S."/>
            <person name="Jogler M."/>
            <person name="Boedeker C."/>
            <person name="Pinto D."/>
            <person name="Vollmers J."/>
            <person name="Rivas-Marin E."/>
            <person name="Kohn T."/>
            <person name="Peeters S.H."/>
            <person name="Heuer A."/>
            <person name="Rast P."/>
            <person name="Oberbeckmann S."/>
            <person name="Bunk B."/>
            <person name="Jeske O."/>
            <person name="Meyerdierks A."/>
            <person name="Storesund J.E."/>
            <person name="Kallscheuer N."/>
            <person name="Luecker S."/>
            <person name="Lage O.M."/>
            <person name="Pohl T."/>
            <person name="Merkel B.J."/>
            <person name="Hornburger P."/>
            <person name="Mueller R.-W."/>
            <person name="Bruemmer F."/>
            <person name="Labrenz M."/>
            <person name="Spormann A.M."/>
            <person name="Op den Camp H."/>
            <person name="Overmann J."/>
            <person name="Amann R."/>
            <person name="Jetten M.S.M."/>
            <person name="Mascher T."/>
            <person name="Medema M.H."/>
            <person name="Devos D.P."/>
            <person name="Kaster A.-K."/>
            <person name="Ovreas L."/>
            <person name="Rohde M."/>
            <person name="Galperin M.Y."/>
            <person name="Jogler C."/>
        </authorList>
    </citation>
    <scope>NUCLEOTIDE SEQUENCE [LARGE SCALE GENOMIC DNA]</scope>
    <source>
        <strain evidence="4 5">Mal52</strain>
    </source>
</reference>
<keyword evidence="2" id="KW-0472">Membrane</keyword>
<dbReference type="KEGG" id="sdyn:Mal52_43330"/>
<keyword evidence="2" id="KW-1133">Transmembrane helix</keyword>
<dbReference type="PANTHER" id="PTHR37947">
    <property type="entry name" value="BLL2462 PROTEIN"/>
    <property type="match status" value="1"/>
</dbReference>
<feature type="transmembrane region" description="Helical" evidence="2">
    <location>
        <begin position="48"/>
        <end position="68"/>
    </location>
</feature>
<dbReference type="Gene3D" id="3.40.50.410">
    <property type="entry name" value="von Willebrand factor, type A domain"/>
    <property type="match status" value="1"/>
</dbReference>
<evidence type="ECO:0000259" key="3">
    <source>
        <dbReference type="PROSITE" id="PS50234"/>
    </source>
</evidence>
<sequence>MKWKQRLQSVFPSPPRRVTWTDALPLILFLASYAVVCFVLEWRNVLLFANPIAFCLMGMTVWVWWMHLCGLSGLSRRRQMFAFITRLCLVGLLVMVLAEPRSVRRQDGLAVVYLVDISDSIGDRTVDEAFQFIAETASQKPKNDMVGIIVFGRHAAVELPTHTTLALNEGITVNSLVDRDATNLEEALSLAAAMIPEDHQGRIVLMSDGTETEGNLSDVVDQLTAREIAIDVMPIEYNHENEVWLERLELPENVKIGENYQAAVILSSLKKGSGKLTLLENGNAIFEERVDFDAGKNRYVVPIYLREAGYYEYTARIDTATDTDNLSQNNEALNYLYLAGEGRILLVNDPEGDPRDSETLARAIRESKRKLDIATAYDVPRDAMSLMPYDCVIFNNVAADMFDTVQMEAVKDAARNFGIGFVMVGGPNSYGPGGYHRTAIEEALPVTMDITKKKVLPMGALAIILHTCEFADGNTWGKRITKQAIKVLGARDEAGVLAYTENGEEWVFELTPVAEIDMMLRKINGAVIGDMPSFANTMQLGLKGLKASDASAKHMIIISDGDPGPPSKALIDDYRAAGVSVSMVAIFPHGGQDISKMRRVAAVTGGRYYFPASPNELPSIFIKESKTLKRSMIQNKTITPELENDLDGVLKGIDTMPQLRGYVLTTAKNDHSVRTILKAPNEEDELEPILSIWRYGLGTTAAFTSDLSPNWAADWMDWDKYRTFVEQLLTRVSRVEKTGNLRMRSFASGSQGVLQVEDFHENETFLEVQAVVSGPNGIEETLALKQVGPRRYQATMPLRAKGRYQVRAVGVGEGRKDETHGGFLVPYSPEYLRFRSNPTVLNSLSRKTAGESLADQKDPVKTIYETRRKPRMSSLPIFFWFLIALACLIPLDVAIRRIQIDKHVIKGLLGLNKKAGASGQLMGALLERKRTVGSALDSQRATTSSKSRPQTQTRPTTAARQAAKKPDTAAKPPQQETSPENMSTTERLLRMKRQRSDDEEPT</sequence>
<dbReference type="Pfam" id="PF13519">
    <property type="entry name" value="VWA_2"/>
    <property type="match status" value="1"/>
</dbReference>
<evidence type="ECO:0000256" key="1">
    <source>
        <dbReference type="SAM" id="MobiDB-lite"/>
    </source>
</evidence>
<feature type="region of interest" description="Disordered" evidence="1">
    <location>
        <begin position="932"/>
        <end position="1002"/>
    </location>
</feature>
<protein>
    <submittedName>
        <fullName evidence="4">von Willebrand factor type A domain protein</fullName>
    </submittedName>
</protein>
<feature type="transmembrane region" description="Helical" evidence="2">
    <location>
        <begin position="20"/>
        <end position="42"/>
    </location>
</feature>
<dbReference type="Gene3D" id="3.40.50.880">
    <property type="match status" value="2"/>
</dbReference>
<dbReference type="SMART" id="SM00327">
    <property type="entry name" value="VWA"/>
    <property type="match status" value="1"/>
</dbReference>
<dbReference type="RefSeq" id="WP_145378378.1">
    <property type="nucleotide sequence ID" value="NZ_CP036276.1"/>
</dbReference>
<feature type="transmembrane region" description="Helical" evidence="2">
    <location>
        <begin position="877"/>
        <end position="895"/>
    </location>
</feature>
<dbReference type="InterPro" id="IPR036465">
    <property type="entry name" value="vWFA_dom_sf"/>
</dbReference>
<accession>A0A517ZTM8</accession>
<dbReference type="EMBL" id="CP036276">
    <property type="protein sequence ID" value="QDU45837.1"/>
    <property type="molecule type" value="Genomic_DNA"/>
</dbReference>
<organism evidence="4 5">
    <name type="scientific">Symmachiella dynata</name>
    <dbReference type="NCBI Taxonomy" id="2527995"/>
    <lineage>
        <taxon>Bacteria</taxon>
        <taxon>Pseudomonadati</taxon>
        <taxon>Planctomycetota</taxon>
        <taxon>Planctomycetia</taxon>
        <taxon>Planctomycetales</taxon>
        <taxon>Planctomycetaceae</taxon>
        <taxon>Symmachiella</taxon>
    </lineage>
</organism>
<keyword evidence="2" id="KW-0812">Transmembrane</keyword>
<evidence type="ECO:0000256" key="2">
    <source>
        <dbReference type="SAM" id="Phobius"/>
    </source>
</evidence>
<feature type="compositionally biased region" description="Low complexity" evidence="1">
    <location>
        <begin position="948"/>
        <end position="961"/>
    </location>
</feature>
<evidence type="ECO:0000313" key="5">
    <source>
        <dbReference type="Proteomes" id="UP000319383"/>
    </source>
</evidence>
<feature type="compositionally biased region" description="Polar residues" evidence="1">
    <location>
        <begin position="976"/>
        <end position="986"/>
    </location>
</feature>
<dbReference type="InterPro" id="IPR002035">
    <property type="entry name" value="VWF_A"/>
</dbReference>
<proteinExistence type="predicted"/>
<dbReference type="InterPro" id="IPR029062">
    <property type="entry name" value="Class_I_gatase-like"/>
</dbReference>
<dbReference type="PROSITE" id="PS50234">
    <property type="entry name" value="VWFA"/>
    <property type="match status" value="1"/>
</dbReference>
<name>A0A517ZTM8_9PLAN</name>
<feature type="compositionally biased region" description="Polar residues" evidence="1">
    <location>
        <begin position="936"/>
        <end position="947"/>
    </location>
</feature>
<dbReference type="Pfam" id="PF07090">
    <property type="entry name" value="GATase1_like"/>
    <property type="match status" value="1"/>
</dbReference>
<gene>
    <name evidence="4" type="ORF">Mal52_43330</name>
</gene>
<dbReference type="Proteomes" id="UP000319383">
    <property type="component" value="Chromosome"/>
</dbReference>
<dbReference type="AlphaFoldDB" id="A0A517ZTM8"/>
<dbReference type="Pfam" id="PF13768">
    <property type="entry name" value="VWA_3"/>
    <property type="match status" value="1"/>
</dbReference>
<dbReference type="SUPFAM" id="SSF53300">
    <property type="entry name" value="vWA-like"/>
    <property type="match status" value="2"/>
</dbReference>
<keyword evidence="5" id="KW-1185">Reference proteome</keyword>
<evidence type="ECO:0000313" key="4">
    <source>
        <dbReference type="EMBL" id="QDU45837.1"/>
    </source>
</evidence>
<dbReference type="PANTHER" id="PTHR37947:SF2">
    <property type="entry name" value="VON WILLEBRAND FACTOR TYPE A"/>
    <property type="match status" value="1"/>
</dbReference>
<dbReference type="SUPFAM" id="SSF52317">
    <property type="entry name" value="Class I glutamine amidotransferase-like"/>
    <property type="match status" value="1"/>
</dbReference>